<dbReference type="SUPFAM" id="SSF54106">
    <property type="entry name" value="LysM domain"/>
    <property type="match status" value="1"/>
</dbReference>
<proteinExistence type="predicted"/>
<dbReference type="PANTHER" id="PTHR34700">
    <property type="entry name" value="POTASSIUM BINDING PROTEIN KBP"/>
    <property type="match status" value="1"/>
</dbReference>
<sequence length="151" mass="16592">MALLDFVKDAGEKLFDLFSGASEEKNKEAANKLTQVISGLGLRADNLMIRFKDGIASISGTAPSQEEKEKILLAVGNTQGVAKVDDQLKVAKHEPEANFYTVKSGDTLSRISKSVYGDPNKYMLIFEANKPLLKDPNKIYPGQMLRIPPLH</sequence>
<dbReference type="CDD" id="cd00118">
    <property type="entry name" value="LysM"/>
    <property type="match status" value="1"/>
</dbReference>
<dbReference type="RefSeq" id="WP_221252169.1">
    <property type="nucleotide sequence ID" value="NZ_AP024355.1"/>
</dbReference>
<dbReference type="InterPro" id="IPR036779">
    <property type="entry name" value="LysM_dom_sf"/>
</dbReference>
<dbReference type="EMBL" id="AP024355">
    <property type="protein sequence ID" value="BCR04715.1"/>
    <property type="molecule type" value="Genomic_DNA"/>
</dbReference>
<dbReference type="SMART" id="SM00257">
    <property type="entry name" value="LysM"/>
    <property type="match status" value="1"/>
</dbReference>
<evidence type="ECO:0000259" key="1">
    <source>
        <dbReference type="PROSITE" id="PS50914"/>
    </source>
</evidence>
<protein>
    <submittedName>
        <fullName evidence="3">Peptidoglycan-binding protein LysM</fullName>
    </submittedName>
</protein>
<feature type="domain" description="BON" evidence="1">
    <location>
        <begin position="22"/>
        <end position="92"/>
    </location>
</feature>
<evidence type="ECO:0000313" key="4">
    <source>
        <dbReference type="Proteomes" id="UP001319827"/>
    </source>
</evidence>
<dbReference type="Pfam" id="PF04972">
    <property type="entry name" value="BON"/>
    <property type="match status" value="1"/>
</dbReference>
<dbReference type="Gene3D" id="3.30.1340.30">
    <property type="match status" value="1"/>
</dbReference>
<dbReference type="InterPro" id="IPR007055">
    <property type="entry name" value="BON_dom"/>
</dbReference>
<dbReference type="NCBIfam" id="NF008399">
    <property type="entry name" value="PRK11198.1"/>
    <property type="match status" value="1"/>
</dbReference>
<feature type="domain" description="LysM" evidence="2">
    <location>
        <begin position="98"/>
        <end position="147"/>
    </location>
</feature>
<accession>A0ABM8HVG7</accession>
<dbReference type="Pfam" id="PF01476">
    <property type="entry name" value="LysM"/>
    <property type="match status" value="1"/>
</dbReference>
<dbReference type="PROSITE" id="PS50914">
    <property type="entry name" value="BON"/>
    <property type="match status" value="1"/>
</dbReference>
<gene>
    <name evidence="3" type="ORF">DESUT3_17840</name>
</gene>
<keyword evidence="4" id="KW-1185">Reference proteome</keyword>
<dbReference type="Proteomes" id="UP001319827">
    <property type="component" value="Chromosome"/>
</dbReference>
<dbReference type="Gene3D" id="3.10.350.10">
    <property type="entry name" value="LysM domain"/>
    <property type="match status" value="1"/>
</dbReference>
<dbReference type="PROSITE" id="PS51782">
    <property type="entry name" value="LYSM"/>
    <property type="match status" value="1"/>
</dbReference>
<reference evidence="3 4" key="2">
    <citation type="journal article" date="2021" name="Int. J. Syst. Evol. Microbiol.">
        <title>Isolation and Polyphasic Characterization of Desulfuromonas versatilis sp. Nov., an Electrogenic Bacteria Capable of Versatile Metabolism Isolated from a Graphene Oxide-Reducing Enrichment Culture.</title>
        <authorList>
            <person name="Xie L."/>
            <person name="Yoshida N."/>
            <person name="Ishii S."/>
            <person name="Meng L."/>
        </authorList>
    </citation>
    <scope>NUCLEOTIDE SEQUENCE [LARGE SCALE GENOMIC DNA]</scope>
    <source>
        <strain evidence="3 4">NIT-T3</strain>
    </source>
</reference>
<dbReference type="PANTHER" id="PTHR34700:SF8">
    <property type="entry name" value="POTASSIUM BINDING PROTEIN KBP"/>
    <property type="match status" value="1"/>
</dbReference>
<dbReference type="InterPro" id="IPR052196">
    <property type="entry name" value="Bact_Kbp"/>
</dbReference>
<organism evidence="3 4">
    <name type="scientific">Desulfuromonas versatilis</name>
    <dbReference type="NCBI Taxonomy" id="2802975"/>
    <lineage>
        <taxon>Bacteria</taxon>
        <taxon>Pseudomonadati</taxon>
        <taxon>Thermodesulfobacteriota</taxon>
        <taxon>Desulfuromonadia</taxon>
        <taxon>Desulfuromonadales</taxon>
        <taxon>Desulfuromonadaceae</taxon>
        <taxon>Desulfuromonas</taxon>
    </lineage>
</organism>
<reference evidence="3 4" key="1">
    <citation type="journal article" date="2016" name="C (Basel)">
        <title>Selective Growth of and Electricity Production by Marine Exoelectrogenic Bacteria in Self-Aggregated Hydrogel of Microbially Reduced Graphene Oxide.</title>
        <authorList>
            <person name="Yoshida N."/>
            <person name="Goto Y."/>
            <person name="Miyata Y."/>
        </authorList>
    </citation>
    <scope>NUCLEOTIDE SEQUENCE [LARGE SCALE GENOMIC DNA]</scope>
    <source>
        <strain evidence="3 4">NIT-T3</strain>
    </source>
</reference>
<evidence type="ECO:0000259" key="2">
    <source>
        <dbReference type="PROSITE" id="PS51782"/>
    </source>
</evidence>
<evidence type="ECO:0000313" key="3">
    <source>
        <dbReference type="EMBL" id="BCR04715.1"/>
    </source>
</evidence>
<dbReference type="InterPro" id="IPR018392">
    <property type="entry name" value="LysM"/>
</dbReference>
<name>A0ABM8HVG7_9BACT</name>